<feature type="compositionally biased region" description="Acidic residues" evidence="1">
    <location>
        <begin position="461"/>
        <end position="500"/>
    </location>
</feature>
<dbReference type="PANTHER" id="PTHR13060:SF0">
    <property type="entry name" value="PROTEIN ECDYSONELESS HOMOLOG"/>
    <property type="match status" value="1"/>
</dbReference>
<feature type="region of interest" description="Disordered" evidence="1">
    <location>
        <begin position="414"/>
        <end position="434"/>
    </location>
</feature>
<evidence type="ECO:0000256" key="1">
    <source>
        <dbReference type="SAM" id="MobiDB-lite"/>
    </source>
</evidence>
<gene>
    <name evidence="2" type="ORF">BOX15_Mlig000833g1</name>
</gene>
<dbReference type="EMBL" id="NIVC01000107">
    <property type="protein sequence ID" value="PAA90574.1"/>
    <property type="molecule type" value="Genomic_DNA"/>
</dbReference>
<dbReference type="AlphaFoldDB" id="A0A267GYR6"/>
<dbReference type="Pfam" id="PF07093">
    <property type="entry name" value="SGT1"/>
    <property type="match status" value="2"/>
</dbReference>
<feature type="compositionally biased region" description="Low complexity" evidence="1">
    <location>
        <begin position="418"/>
        <end position="430"/>
    </location>
</feature>
<dbReference type="STRING" id="282301.A0A267GYR6"/>
<feature type="non-terminal residue" evidence="2">
    <location>
        <position position="1"/>
    </location>
</feature>
<comment type="caution">
    <text evidence="2">The sequence shown here is derived from an EMBL/GenBank/DDBJ whole genome shotgun (WGS) entry which is preliminary data.</text>
</comment>
<reference evidence="2 3" key="1">
    <citation type="submission" date="2017-06" db="EMBL/GenBank/DDBJ databases">
        <title>A platform for efficient transgenesis in Macrostomum lignano, a flatworm model organism for stem cell research.</title>
        <authorList>
            <person name="Berezikov E."/>
        </authorList>
    </citation>
    <scope>NUCLEOTIDE SEQUENCE [LARGE SCALE GENOMIC DNA]</scope>
    <source>
        <strain evidence="2">DV1</strain>
        <tissue evidence="2">Whole organism</tissue>
    </source>
</reference>
<accession>A0A267GYR6</accession>
<dbReference type="PANTHER" id="PTHR13060">
    <property type="entry name" value="SGT1 PROTEIN HSGT1 SUPPRESSOR OF GCR2"/>
    <property type="match status" value="1"/>
</dbReference>
<feature type="region of interest" description="Disordered" evidence="1">
    <location>
        <begin position="461"/>
        <end position="510"/>
    </location>
</feature>
<dbReference type="InterPro" id="IPR010770">
    <property type="entry name" value="Ecd"/>
</dbReference>
<dbReference type="GO" id="GO:0005634">
    <property type="term" value="C:nucleus"/>
    <property type="evidence" value="ECO:0007669"/>
    <property type="project" value="TreeGrafter"/>
</dbReference>
<proteinExistence type="predicted"/>
<feature type="region of interest" description="Disordered" evidence="1">
    <location>
        <begin position="554"/>
        <end position="573"/>
    </location>
</feature>
<sequence>AQSSSRDLDPGEVAYRIFPRPDGAHSLSELRRRCLSVAGAVSAGHAWHERPFNLCPADVTDRGTVDFGHLHGLVRVGDCVHDEWMIVRILLAVTKQLSEVVLAADIVDEDGQFLLAETADYLPDWLEPETSDNRAWLMAGRLHLLTWRDGGSGGVELSKALRLLAASDSVECLTDAAQSCLTRRAAALLDEQPAVHRARVFLPASLAAALAVRPDLVGPVAAAFCQRDAKEARRCRRRCSLLTAGDRLTLCTPLLNRCRYAQLMSQAEAGYAADRRSDWAAAEDSMAAKAPMTTQEVSEHRRAMQLGLMLTHGAEILLDKCPAGADPDDGADDDDFDDLEASSRLLSRLCRSAPPVPDSVECLDSDDWLTVTPDQLDELMARVSGRCPVDLADLAEDGAAGTFAEFLRAESGLDGVESAKSTNSKSTTKATDFESTKLSNKIDIDAEGLVASLNKIFDQFVDSDDDNEDAETDEAEDEDSDDVDEETVSDGEGADGEANESADAARRQRILMRRYMRQMDAELSGTAARGGGGGGGGGASLEAAYAAEQTVRPGPLSGLFSAAGIAPRTPRRP</sequence>
<keyword evidence="3" id="KW-1185">Reference proteome</keyword>
<protein>
    <submittedName>
        <fullName evidence="2">Uncharacterized protein</fullName>
    </submittedName>
</protein>
<evidence type="ECO:0000313" key="3">
    <source>
        <dbReference type="Proteomes" id="UP000215902"/>
    </source>
</evidence>
<dbReference type="OrthoDB" id="27237at2759"/>
<evidence type="ECO:0000313" key="2">
    <source>
        <dbReference type="EMBL" id="PAA90574.1"/>
    </source>
</evidence>
<organism evidence="2 3">
    <name type="scientific">Macrostomum lignano</name>
    <dbReference type="NCBI Taxonomy" id="282301"/>
    <lineage>
        <taxon>Eukaryota</taxon>
        <taxon>Metazoa</taxon>
        <taxon>Spiralia</taxon>
        <taxon>Lophotrochozoa</taxon>
        <taxon>Platyhelminthes</taxon>
        <taxon>Rhabditophora</taxon>
        <taxon>Macrostomorpha</taxon>
        <taxon>Macrostomida</taxon>
        <taxon>Macrostomidae</taxon>
        <taxon>Macrostomum</taxon>
    </lineage>
</organism>
<dbReference type="Proteomes" id="UP000215902">
    <property type="component" value="Unassembled WGS sequence"/>
</dbReference>
<name>A0A267GYR6_9PLAT</name>